<organism evidence="3 4">
    <name type="scientific">Blyttiomyces helicus</name>
    <dbReference type="NCBI Taxonomy" id="388810"/>
    <lineage>
        <taxon>Eukaryota</taxon>
        <taxon>Fungi</taxon>
        <taxon>Fungi incertae sedis</taxon>
        <taxon>Chytridiomycota</taxon>
        <taxon>Chytridiomycota incertae sedis</taxon>
        <taxon>Chytridiomycetes</taxon>
        <taxon>Chytridiomycetes incertae sedis</taxon>
        <taxon>Blyttiomyces</taxon>
    </lineage>
</organism>
<feature type="domain" description="Ferric reductase NAD binding" evidence="2">
    <location>
        <begin position="7"/>
        <end position="123"/>
    </location>
</feature>
<accession>A0A4P9VYM6</accession>
<dbReference type="AlphaFoldDB" id="A0A4P9VYM6"/>
<dbReference type="Pfam" id="PF08030">
    <property type="entry name" value="NAD_binding_6"/>
    <property type="match status" value="1"/>
</dbReference>
<keyword evidence="4" id="KW-1185">Reference proteome</keyword>
<dbReference type="GO" id="GO:0006952">
    <property type="term" value="P:defense response"/>
    <property type="evidence" value="ECO:0007669"/>
    <property type="project" value="TreeGrafter"/>
</dbReference>
<keyword evidence="1" id="KW-0560">Oxidoreductase</keyword>
<evidence type="ECO:0000259" key="2">
    <source>
        <dbReference type="Pfam" id="PF08030"/>
    </source>
</evidence>
<name>A0A4P9VYM6_9FUNG</name>
<dbReference type="PANTHER" id="PTHR11972:SF153">
    <property type="entry name" value="SUPEROXIDE-GENERATING NADPH OXIDASE HEAVY CHAIN SUBUNIT A"/>
    <property type="match status" value="1"/>
</dbReference>
<sequence>MNTPLGQSVALRKVHFIWIARDTSSLEWFQDLLAAIESENIDSFLTVRVHLTAPLPVNHIKNIVVNYGADVRDAITGLRAPTRFGRPEWDRVFAELKILHPGVDVGVFYCGPEVLGKVLERACRRWTEAVGEGTRFFYGKGMLCAAPQ</sequence>
<dbReference type="EMBL" id="ML001274">
    <property type="protein sequence ID" value="RKO83408.1"/>
    <property type="molecule type" value="Genomic_DNA"/>
</dbReference>
<dbReference type="InterPro" id="IPR050369">
    <property type="entry name" value="RBOH/FRE"/>
</dbReference>
<dbReference type="Proteomes" id="UP000269721">
    <property type="component" value="Unassembled WGS sequence"/>
</dbReference>
<reference evidence="4" key="1">
    <citation type="journal article" date="2018" name="Nat. Microbiol.">
        <title>Leveraging single-cell genomics to expand the fungal tree of life.</title>
        <authorList>
            <person name="Ahrendt S.R."/>
            <person name="Quandt C.A."/>
            <person name="Ciobanu D."/>
            <person name="Clum A."/>
            <person name="Salamov A."/>
            <person name="Andreopoulos B."/>
            <person name="Cheng J.F."/>
            <person name="Woyke T."/>
            <person name="Pelin A."/>
            <person name="Henrissat B."/>
            <person name="Reynolds N.K."/>
            <person name="Benny G.L."/>
            <person name="Smith M.E."/>
            <person name="James T.Y."/>
            <person name="Grigoriev I.V."/>
        </authorList>
    </citation>
    <scope>NUCLEOTIDE SEQUENCE [LARGE SCALE GENOMIC DNA]</scope>
</reference>
<dbReference type="PANTHER" id="PTHR11972">
    <property type="entry name" value="NADPH OXIDASE"/>
    <property type="match status" value="1"/>
</dbReference>
<dbReference type="GO" id="GO:0043020">
    <property type="term" value="C:NADPH oxidase complex"/>
    <property type="evidence" value="ECO:0007669"/>
    <property type="project" value="TreeGrafter"/>
</dbReference>
<evidence type="ECO:0000256" key="1">
    <source>
        <dbReference type="ARBA" id="ARBA00023002"/>
    </source>
</evidence>
<protein>
    <submittedName>
        <fullName evidence="3">Ferric reductase NAD binding domain-containing protein</fullName>
    </submittedName>
</protein>
<dbReference type="Gene3D" id="3.40.50.80">
    <property type="entry name" value="Nucleotide-binding domain of ferredoxin-NADP reductase (FNR) module"/>
    <property type="match status" value="1"/>
</dbReference>
<gene>
    <name evidence="3" type="ORF">BDK51DRAFT_44972</name>
</gene>
<dbReference type="InterPro" id="IPR039261">
    <property type="entry name" value="FNR_nucleotide-bd"/>
</dbReference>
<dbReference type="GO" id="GO:0016175">
    <property type="term" value="F:superoxide-generating NAD(P)H oxidase activity"/>
    <property type="evidence" value="ECO:0007669"/>
    <property type="project" value="TreeGrafter"/>
</dbReference>
<evidence type="ECO:0000313" key="4">
    <source>
        <dbReference type="Proteomes" id="UP000269721"/>
    </source>
</evidence>
<dbReference type="SUPFAM" id="SSF52343">
    <property type="entry name" value="Ferredoxin reductase-like, C-terminal NADP-linked domain"/>
    <property type="match status" value="1"/>
</dbReference>
<proteinExistence type="predicted"/>
<dbReference type="GO" id="GO:0042554">
    <property type="term" value="P:superoxide anion generation"/>
    <property type="evidence" value="ECO:0007669"/>
    <property type="project" value="TreeGrafter"/>
</dbReference>
<dbReference type="InterPro" id="IPR013121">
    <property type="entry name" value="Fe_red_NAD-bd_6"/>
</dbReference>
<dbReference type="OrthoDB" id="167398at2759"/>
<evidence type="ECO:0000313" key="3">
    <source>
        <dbReference type="EMBL" id="RKO83408.1"/>
    </source>
</evidence>